<evidence type="ECO:0008006" key="4">
    <source>
        <dbReference type="Google" id="ProtNLM"/>
    </source>
</evidence>
<gene>
    <name evidence="2" type="ORF">CBR_g21965</name>
</gene>
<reference evidence="2 3" key="1">
    <citation type="journal article" date="2018" name="Cell">
        <title>The Chara Genome: Secondary Complexity and Implications for Plant Terrestrialization.</title>
        <authorList>
            <person name="Nishiyama T."/>
            <person name="Sakayama H."/>
            <person name="Vries J.D."/>
            <person name="Buschmann H."/>
            <person name="Saint-Marcoux D."/>
            <person name="Ullrich K.K."/>
            <person name="Haas F.B."/>
            <person name="Vanderstraeten L."/>
            <person name="Becker D."/>
            <person name="Lang D."/>
            <person name="Vosolsobe S."/>
            <person name="Rombauts S."/>
            <person name="Wilhelmsson P.K.I."/>
            <person name="Janitza P."/>
            <person name="Kern R."/>
            <person name="Heyl A."/>
            <person name="Rumpler F."/>
            <person name="Villalobos L.I.A.C."/>
            <person name="Clay J.M."/>
            <person name="Skokan R."/>
            <person name="Toyoda A."/>
            <person name="Suzuki Y."/>
            <person name="Kagoshima H."/>
            <person name="Schijlen E."/>
            <person name="Tajeshwar N."/>
            <person name="Catarino B."/>
            <person name="Hetherington A.J."/>
            <person name="Saltykova A."/>
            <person name="Bonnot C."/>
            <person name="Breuninger H."/>
            <person name="Symeonidi A."/>
            <person name="Radhakrishnan G.V."/>
            <person name="Van Nieuwerburgh F."/>
            <person name="Deforce D."/>
            <person name="Chang C."/>
            <person name="Karol K.G."/>
            <person name="Hedrich R."/>
            <person name="Ulvskov P."/>
            <person name="Glockner G."/>
            <person name="Delwiche C.F."/>
            <person name="Petrasek J."/>
            <person name="Van de Peer Y."/>
            <person name="Friml J."/>
            <person name="Beilby M."/>
            <person name="Dolan L."/>
            <person name="Kohara Y."/>
            <person name="Sugano S."/>
            <person name="Fujiyama A."/>
            <person name="Delaux P.-M."/>
            <person name="Quint M."/>
            <person name="TheiBen G."/>
            <person name="Hagemann M."/>
            <person name="Harholt J."/>
            <person name="Dunand C."/>
            <person name="Zachgo S."/>
            <person name="Langdale J."/>
            <person name="Maumus F."/>
            <person name="Straeten D.V.D."/>
            <person name="Gould S.B."/>
            <person name="Rensing S.A."/>
        </authorList>
    </citation>
    <scope>NUCLEOTIDE SEQUENCE [LARGE SCALE GENOMIC DNA]</scope>
    <source>
        <strain evidence="2 3">S276</strain>
    </source>
</reference>
<accession>A0A388L1N8</accession>
<dbReference type="SUPFAM" id="SSF51126">
    <property type="entry name" value="Pectin lyase-like"/>
    <property type="match status" value="1"/>
</dbReference>
<dbReference type="InterPro" id="IPR011050">
    <property type="entry name" value="Pectin_lyase_fold/virulence"/>
</dbReference>
<evidence type="ECO:0000256" key="1">
    <source>
        <dbReference type="SAM" id="MobiDB-lite"/>
    </source>
</evidence>
<feature type="region of interest" description="Disordered" evidence="1">
    <location>
        <begin position="487"/>
        <end position="524"/>
    </location>
</feature>
<feature type="compositionally biased region" description="Pro residues" evidence="1">
    <location>
        <begin position="278"/>
        <end position="297"/>
    </location>
</feature>
<feature type="compositionally biased region" description="Low complexity" evidence="1">
    <location>
        <begin position="776"/>
        <end position="792"/>
    </location>
</feature>
<feature type="region of interest" description="Disordered" evidence="1">
    <location>
        <begin position="323"/>
        <end position="342"/>
    </location>
</feature>
<dbReference type="Gene3D" id="2.160.20.10">
    <property type="entry name" value="Single-stranded right-handed beta-helix, Pectin lyase-like"/>
    <property type="match status" value="1"/>
</dbReference>
<dbReference type="InterPro" id="IPR012337">
    <property type="entry name" value="RNaseH-like_sf"/>
</dbReference>
<dbReference type="AlphaFoldDB" id="A0A388L1N8"/>
<dbReference type="Gramene" id="GBG76217">
    <property type="protein sequence ID" value="GBG76217"/>
    <property type="gene ID" value="CBR_g21965"/>
</dbReference>
<dbReference type="SUPFAM" id="SSF53098">
    <property type="entry name" value="Ribonuclease H-like"/>
    <property type="match status" value="1"/>
</dbReference>
<feature type="region of interest" description="Disordered" evidence="1">
    <location>
        <begin position="720"/>
        <end position="806"/>
    </location>
</feature>
<sequence>MQPVMELLRRIDPGGQYMSLMIEWTQNLVRRITVACAPLGTSFADRIIRHVQARIQHMLEPAHCAGFLLNPRRRHVRYFSGQVERYDAWLVGQAKRYILTQTGFEMEGAEYILACQHFKDFHIQQGRFGDWGGPEGRARGRACSGDSETNECASWWSQFGSGAPQLQRCALRVMHMWSCASPAERNWAVHEGIHTKKRNQLAFEKVVQLVEITANVRLTEYRRVGCGYVLPWQRDEGMLDCQAGLELEPVRTGTRRGMTNEEIARQATTPTPTRRDSPMPPQPAPSPAPRSPVSPLPPDREELGSSLPQRGLLHRGGAVLQLRLGSPSPGIGQEEGGPSAAAVESSMAPAAVSDATIAAAVEEIAAAAAASVLEEMAASVLAEDPPAAGGGAAVAAAGGAGGGAAAVEVEVVAALEEEDAPSAAAVEEEIAAQAEVQRGGDDEHLMQQFLTEELGSAIAGMTPGVERGFGISDSEMGTHLDLDLSVGLPPSCGGATSTDRAPSRDEAPGRTSTQTARERTTTQSPDAAHIMERERARLLASTDPRAQAFARAVEDVRRLEIGGDCVQGGVVAGEDVAEGVAAEPVPEAMPGGAETADVAVEGRTQTVDEAVQAGQRRVEGAIDSRREGQETATGPVVAFSGLHLAQARQLQAVQMAVHGVPPPVITDLGSEPVVVPPRLPSRFALQEVRRPLDAEELAREAVRDVTRLDRQIFDRKLEHPPWQSIPSVPWGPASPVWSGSTSTGGHTAGHVLGVSGGVTETAPRTGDMPPPPPRAPAGDPSSSPTGRGSRSPHTPGRSRIRDTTAVQQDVCDTTIFGRTVIHLDSTRRVTEHTARLQPGLVGGGARTTTAREVPASGCEPQLGRGRGVSTDTLEYALRAATRAVQEQTPRKRGVPPRPRPRRLVEAIKSAPTSKGPVTVTLTEDIVLTKPLPSLVKGHIIVIGSCGTRRCVIDGGGKHHIFTGNGDAAPRCHATFENLIFQNAVGSAVQGSCNLKLKGVHFKNNTKQSAVLIAYVDKWEIEDCLFENNRAEGMGGGAVHVLFGGPGKLIRTTFKSNEASLEGGALFIRYSSTTHTLDRVTFDSNTAGEAGGAIGLNGADGGKNGSAVLFLADCKFNGNVATGGYGGALSITRPVERFPKLYRKAVGSHKSSSKALPQSNGVSQIFFKSFAAKQWGPALTIGSKTYLI</sequence>
<dbReference type="InterPro" id="IPR012334">
    <property type="entry name" value="Pectin_lyas_fold"/>
</dbReference>
<proteinExistence type="predicted"/>
<keyword evidence="3" id="KW-1185">Reference proteome</keyword>
<name>A0A388L1N8_CHABU</name>
<feature type="region of interest" description="Disordered" evidence="1">
    <location>
        <begin position="250"/>
        <end position="309"/>
    </location>
</feature>
<feature type="region of interest" description="Disordered" evidence="1">
    <location>
        <begin position="838"/>
        <end position="867"/>
    </location>
</feature>
<organism evidence="2 3">
    <name type="scientific">Chara braunii</name>
    <name type="common">Braun's stonewort</name>
    <dbReference type="NCBI Taxonomy" id="69332"/>
    <lineage>
        <taxon>Eukaryota</taxon>
        <taxon>Viridiplantae</taxon>
        <taxon>Streptophyta</taxon>
        <taxon>Charophyceae</taxon>
        <taxon>Charales</taxon>
        <taxon>Characeae</taxon>
        <taxon>Chara</taxon>
    </lineage>
</organism>
<dbReference type="OrthoDB" id="2013794at2759"/>
<dbReference type="PANTHER" id="PTHR11319">
    <property type="entry name" value="G PROTEIN-COUPLED RECEPTOR-RELATED"/>
    <property type="match status" value="1"/>
</dbReference>
<dbReference type="EMBL" id="BFEA01000240">
    <property type="protein sequence ID" value="GBG76217.1"/>
    <property type="molecule type" value="Genomic_DNA"/>
</dbReference>
<evidence type="ECO:0000313" key="2">
    <source>
        <dbReference type="EMBL" id="GBG76217.1"/>
    </source>
</evidence>
<protein>
    <recommendedName>
        <fullName evidence="4">Right handed beta helix domain-containing protein</fullName>
    </recommendedName>
</protein>
<evidence type="ECO:0000313" key="3">
    <source>
        <dbReference type="Proteomes" id="UP000265515"/>
    </source>
</evidence>
<comment type="caution">
    <text evidence="2">The sequence shown here is derived from an EMBL/GenBank/DDBJ whole genome shotgun (WGS) entry which is preliminary data.</text>
</comment>
<dbReference type="Proteomes" id="UP000265515">
    <property type="component" value="Unassembled WGS sequence"/>
</dbReference>
<dbReference type="PANTHER" id="PTHR11319:SF35">
    <property type="entry name" value="OUTER MEMBRANE PROTEIN PMPC-RELATED"/>
    <property type="match status" value="1"/>
</dbReference>